<gene>
    <name evidence="10" type="ORF">JZO67_004262</name>
</gene>
<dbReference type="InterPro" id="IPR018484">
    <property type="entry name" value="FGGY_N"/>
</dbReference>
<evidence type="ECO:0000256" key="3">
    <source>
        <dbReference type="ARBA" id="ARBA00022741"/>
    </source>
</evidence>
<evidence type="ECO:0000256" key="5">
    <source>
        <dbReference type="ARBA" id="ARBA00022840"/>
    </source>
</evidence>
<keyword evidence="2 7" id="KW-0808">Transferase</keyword>
<dbReference type="PROSITE" id="PS00933">
    <property type="entry name" value="FGGY_KINASES_1"/>
    <property type="match status" value="1"/>
</dbReference>
<accession>A0ABV0EWK0</accession>
<dbReference type="InterPro" id="IPR018485">
    <property type="entry name" value="FGGY_C"/>
</dbReference>
<dbReference type="PANTHER" id="PTHR10196:SF69">
    <property type="entry name" value="GLYCEROL KINASE"/>
    <property type="match status" value="1"/>
</dbReference>
<dbReference type="InterPro" id="IPR000577">
    <property type="entry name" value="Carb_kinase_FGGY"/>
</dbReference>
<keyword evidence="11" id="KW-1185">Reference proteome</keyword>
<keyword evidence="4 7" id="KW-0418">Kinase</keyword>
<dbReference type="Pfam" id="PF02782">
    <property type="entry name" value="FGGY_C"/>
    <property type="match status" value="1"/>
</dbReference>
<comment type="similarity">
    <text evidence="1 7">Belongs to the FGGY kinase family.</text>
</comment>
<keyword evidence="3" id="KW-0547">Nucleotide-binding</keyword>
<dbReference type="CDD" id="cd07769">
    <property type="entry name" value="ASKHA_NBD_FGGY_GK"/>
    <property type="match status" value="1"/>
</dbReference>
<dbReference type="PROSITE" id="PS00445">
    <property type="entry name" value="FGGY_KINASES_2"/>
    <property type="match status" value="1"/>
</dbReference>
<dbReference type="SUPFAM" id="SSF53067">
    <property type="entry name" value="Actin-like ATPase domain"/>
    <property type="match status" value="2"/>
</dbReference>
<name>A0ABV0EWK0_9ENTE</name>
<dbReference type="Proteomes" id="UP000664357">
    <property type="component" value="Unassembled WGS sequence"/>
</dbReference>
<sequence>MKNYRLVIDQSTSGTKLLLFENGQLAKRYDKTHRQIFPQSGWVEHDPLEIWHNVELLLNQALEENQLQAKQVTSLSITNQRETIVAWDRITGKPLYNAIVWQCNRSLAICEELINEEKSDFVQAKTGLTIDSYFSGTKVKWLYEEVPAIAKKSGSGELAIGTIDSWLVWNLTQQHTFVTEPSNACRTLLYNIHTHTWDNELLALFGGAAADFPAIKGSSEIVGYYRGIPIQGIMADSQAALYGQGCLKSGEVKVTLGTGCSIMMQVEENDSYQDRRILTTIAQRQGTKTHYALEGIIRSCADSIRWFDEQVASMADSSTLCNQVLTEERQADVYFLPGLQGLGAPFWNNEATGAFIGLKRTTSKLDMLGAILDSIIFQVKAVIDVLELVSGHKISVIKIDGGVTRNSALVQQLANLLQKEIIVNDIEELSALGAMLLTGEVLEQPNLTGHQVVPQASEDLNDKYLQWYKLVNVVSALT</sequence>
<dbReference type="GO" id="GO:0016301">
    <property type="term" value="F:kinase activity"/>
    <property type="evidence" value="ECO:0007669"/>
    <property type="project" value="UniProtKB-KW"/>
</dbReference>
<evidence type="ECO:0000256" key="4">
    <source>
        <dbReference type="ARBA" id="ARBA00022777"/>
    </source>
</evidence>
<dbReference type="InterPro" id="IPR043129">
    <property type="entry name" value="ATPase_NBD"/>
</dbReference>
<evidence type="ECO:0000313" key="11">
    <source>
        <dbReference type="Proteomes" id="UP000664357"/>
    </source>
</evidence>
<evidence type="ECO:0000256" key="2">
    <source>
        <dbReference type="ARBA" id="ARBA00022679"/>
    </source>
</evidence>
<dbReference type="Gene3D" id="3.30.420.40">
    <property type="match status" value="2"/>
</dbReference>
<dbReference type="PANTHER" id="PTHR10196">
    <property type="entry name" value="SUGAR KINASE"/>
    <property type="match status" value="1"/>
</dbReference>
<evidence type="ECO:0000256" key="1">
    <source>
        <dbReference type="ARBA" id="ARBA00009156"/>
    </source>
</evidence>
<feature type="domain" description="Carbohydrate kinase FGGY C-terminal" evidence="9">
    <location>
        <begin position="253"/>
        <end position="438"/>
    </location>
</feature>
<comment type="caution">
    <text evidence="10">The sequence shown here is derived from an EMBL/GenBank/DDBJ whole genome shotgun (WGS) entry which is preliminary data.</text>
</comment>
<reference evidence="10 11" key="1">
    <citation type="submission" date="2024-02" db="EMBL/GenBank/DDBJ databases">
        <title>The Genome Sequence of Enterococcus sp. DIV0159.</title>
        <authorList>
            <person name="Earl A."/>
            <person name="Manson A."/>
            <person name="Gilmore M."/>
            <person name="Sanders J."/>
            <person name="Shea T."/>
            <person name="Howe W."/>
            <person name="Livny J."/>
            <person name="Cuomo C."/>
            <person name="Neafsey D."/>
            <person name="Birren B."/>
        </authorList>
    </citation>
    <scope>NUCLEOTIDE SEQUENCE [LARGE SCALE GENOMIC DNA]</scope>
    <source>
        <strain evidence="10 11">665A</strain>
    </source>
</reference>
<evidence type="ECO:0000259" key="9">
    <source>
        <dbReference type="Pfam" id="PF02782"/>
    </source>
</evidence>
<dbReference type="RefSeq" id="WP_207701822.1">
    <property type="nucleotide sequence ID" value="NZ_JAFREL020000004.1"/>
</dbReference>
<evidence type="ECO:0000259" key="8">
    <source>
        <dbReference type="Pfam" id="PF00370"/>
    </source>
</evidence>
<feature type="domain" description="Carbohydrate kinase FGGY N-terminal" evidence="8">
    <location>
        <begin position="4"/>
        <end position="226"/>
    </location>
</feature>
<keyword evidence="5" id="KW-0067">ATP-binding</keyword>
<dbReference type="EMBL" id="JAFREL020000004">
    <property type="protein sequence ID" value="MEO1772280.1"/>
    <property type="molecule type" value="Genomic_DNA"/>
</dbReference>
<evidence type="ECO:0000256" key="6">
    <source>
        <dbReference type="ARBA" id="ARBA00043149"/>
    </source>
</evidence>
<dbReference type="InterPro" id="IPR018483">
    <property type="entry name" value="Carb_kinase_FGGY_CS"/>
</dbReference>
<protein>
    <recommendedName>
        <fullName evidence="6">ATP:glycerol 3-phosphotransferase</fullName>
    </recommendedName>
</protein>
<organism evidence="10 11">
    <name type="scientific">Candidatus Enterococcus ferrettii</name>
    <dbReference type="NCBI Taxonomy" id="2815324"/>
    <lineage>
        <taxon>Bacteria</taxon>
        <taxon>Bacillati</taxon>
        <taxon>Bacillota</taxon>
        <taxon>Bacilli</taxon>
        <taxon>Lactobacillales</taxon>
        <taxon>Enterococcaceae</taxon>
        <taxon>Enterococcus</taxon>
    </lineage>
</organism>
<evidence type="ECO:0000313" key="10">
    <source>
        <dbReference type="EMBL" id="MEO1772280.1"/>
    </source>
</evidence>
<evidence type="ECO:0000256" key="7">
    <source>
        <dbReference type="RuleBase" id="RU003733"/>
    </source>
</evidence>
<dbReference type="PIRSF" id="PIRSF000538">
    <property type="entry name" value="GlpK"/>
    <property type="match status" value="1"/>
</dbReference>
<dbReference type="Pfam" id="PF00370">
    <property type="entry name" value="FGGY_N"/>
    <property type="match status" value="1"/>
</dbReference>
<proteinExistence type="inferred from homology"/>